<sequence>MNRTAQSVVLVLIGAVFLRVGLTDQVLRYVREGLRPAVVAAGVLLLAMGAITLWHGRSGAHGHREPAVTWLLVLPVAALLVVTPQPLGAYAAGNAGTVLDSRAEFAPLPDGDPVRVTVLDYASRAVFDDGATLTGRRVLLTGFIARTSRGEPLLVRMILTCCAADGRPVKVALSGAVPDGIAPDTWVEVTGAHAPGSIADEVNGETIPYLRVDSVEVVPAPSRPYE</sequence>
<keyword evidence="1" id="KW-0472">Membrane</keyword>
<dbReference type="InterPro" id="IPR015402">
    <property type="entry name" value="DUF1980"/>
</dbReference>
<dbReference type="PANTHER" id="PTHR40047:SF1">
    <property type="entry name" value="UPF0703 PROTEIN YCGQ"/>
    <property type="match status" value="1"/>
</dbReference>
<dbReference type="InterPro" id="IPR052955">
    <property type="entry name" value="UPF0703_membrane_permease"/>
</dbReference>
<evidence type="ECO:0000256" key="1">
    <source>
        <dbReference type="SAM" id="Phobius"/>
    </source>
</evidence>
<keyword evidence="1" id="KW-0812">Transmembrane</keyword>
<comment type="caution">
    <text evidence="3">The sequence shown here is derived from an EMBL/GenBank/DDBJ whole genome shotgun (WGS) entry which is preliminary data.</text>
</comment>
<evidence type="ECO:0000259" key="2">
    <source>
        <dbReference type="Pfam" id="PF21537"/>
    </source>
</evidence>
<dbReference type="NCBIfam" id="TIGR03943">
    <property type="entry name" value="TIGR03943 family putative permease subunit"/>
    <property type="match status" value="1"/>
</dbReference>
<proteinExistence type="predicted"/>
<reference evidence="4" key="1">
    <citation type="journal article" date="2019" name="Int. J. Syst. Evol. Microbiol.">
        <title>The Global Catalogue of Microorganisms (GCM) 10K type strain sequencing project: providing services to taxonomists for standard genome sequencing and annotation.</title>
        <authorList>
            <consortium name="The Broad Institute Genomics Platform"/>
            <consortium name="The Broad Institute Genome Sequencing Center for Infectious Disease"/>
            <person name="Wu L."/>
            <person name="Ma J."/>
        </authorList>
    </citation>
    <scope>NUCLEOTIDE SEQUENCE [LARGE SCALE GENOMIC DNA]</scope>
    <source>
        <strain evidence="4">JCM 17695</strain>
    </source>
</reference>
<name>A0ABW2TIN9_9PSEU</name>
<evidence type="ECO:0000313" key="3">
    <source>
        <dbReference type="EMBL" id="MFC7613279.1"/>
    </source>
</evidence>
<dbReference type="Proteomes" id="UP001596512">
    <property type="component" value="Unassembled WGS sequence"/>
</dbReference>
<organism evidence="3 4">
    <name type="scientific">Actinokineospora soli</name>
    <dbReference type="NCBI Taxonomy" id="1048753"/>
    <lineage>
        <taxon>Bacteria</taxon>
        <taxon>Bacillati</taxon>
        <taxon>Actinomycetota</taxon>
        <taxon>Actinomycetes</taxon>
        <taxon>Pseudonocardiales</taxon>
        <taxon>Pseudonocardiaceae</taxon>
        <taxon>Actinokineospora</taxon>
    </lineage>
</organism>
<feature type="transmembrane region" description="Helical" evidence="1">
    <location>
        <begin position="67"/>
        <end position="87"/>
    </location>
</feature>
<keyword evidence="1" id="KW-1133">Transmembrane helix</keyword>
<accession>A0ABW2TIN9</accession>
<feature type="transmembrane region" description="Helical" evidence="1">
    <location>
        <begin position="33"/>
        <end position="55"/>
    </location>
</feature>
<keyword evidence="4" id="KW-1185">Reference proteome</keyword>
<dbReference type="Pfam" id="PF21537">
    <property type="entry name" value="DUF1980_C"/>
    <property type="match status" value="1"/>
</dbReference>
<evidence type="ECO:0000313" key="4">
    <source>
        <dbReference type="Proteomes" id="UP001596512"/>
    </source>
</evidence>
<dbReference type="PANTHER" id="PTHR40047">
    <property type="entry name" value="UPF0703 PROTEIN YCGQ"/>
    <property type="match status" value="1"/>
</dbReference>
<dbReference type="InterPro" id="IPR048447">
    <property type="entry name" value="DUF1980_C"/>
</dbReference>
<gene>
    <name evidence="3" type="ORF">ACFQV2_06300</name>
</gene>
<dbReference type="EMBL" id="JBHTEY010000004">
    <property type="protein sequence ID" value="MFC7613279.1"/>
    <property type="molecule type" value="Genomic_DNA"/>
</dbReference>
<feature type="domain" description="DUF1980" evidence="2">
    <location>
        <begin position="133"/>
        <end position="225"/>
    </location>
</feature>
<protein>
    <submittedName>
        <fullName evidence="3">TIGR03943 family putative permease subunit</fullName>
    </submittedName>
</protein>